<evidence type="ECO:0000313" key="6">
    <source>
        <dbReference type="EMBL" id="MBN7796395.1"/>
    </source>
</evidence>
<dbReference type="InterPro" id="IPR000760">
    <property type="entry name" value="Inositol_monophosphatase-like"/>
</dbReference>
<dbReference type="AlphaFoldDB" id="A0A939ILD7"/>
<feature type="binding site" evidence="5">
    <location>
        <position position="93"/>
    </location>
    <ligand>
        <name>Mg(2+)</name>
        <dbReference type="ChEBI" id="CHEBI:18420"/>
        <label>2</label>
    </ligand>
</feature>
<comment type="caution">
    <text evidence="6">The sequence shown here is derived from an EMBL/GenBank/DDBJ whole genome shotgun (WGS) entry which is preliminary data.</text>
</comment>
<evidence type="ECO:0000256" key="1">
    <source>
        <dbReference type="ARBA" id="ARBA00009759"/>
    </source>
</evidence>
<dbReference type="GO" id="GO:0046872">
    <property type="term" value="F:metal ion binding"/>
    <property type="evidence" value="ECO:0007669"/>
    <property type="project" value="UniProtKB-KW"/>
</dbReference>
<keyword evidence="2 5" id="KW-0479">Metal-binding</keyword>
<dbReference type="Gene3D" id="3.30.540.10">
    <property type="entry name" value="Fructose-1,6-Bisphosphatase, subunit A, domain 1"/>
    <property type="match status" value="1"/>
</dbReference>
<dbReference type="PRINTS" id="PR00377">
    <property type="entry name" value="IMPHPHTASES"/>
</dbReference>
<dbReference type="PROSITE" id="PS00629">
    <property type="entry name" value="IMP_1"/>
    <property type="match status" value="1"/>
</dbReference>
<dbReference type="Gene3D" id="3.40.190.80">
    <property type="match status" value="1"/>
</dbReference>
<keyword evidence="4 5" id="KW-0460">Magnesium</keyword>
<dbReference type="GO" id="GO:0007165">
    <property type="term" value="P:signal transduction"/>
    <property type="evidence" value="ECO:0007669"/>
    <property type="project" value="TreeGrafter"/>
</dbReference>
<proteinExistence type="inferred from homology"/>
<comment type="similarity">
    <text evidence="1">Belongs to the inositol monophosphatase superfamily.</text>
</comment>
<evidence type="ECO:0000256" key="4">
    <source>
        <dbReference type="ARBA" id="ARBA00022842"/>
    </source>
</evidence>
<feature type="binding site" evidence="5">
    <location>
        <position position="216"/>
    </location>
    <ligand>
        <name>Mg(2+)</name>
        <dbReference type="ChEBI" id="CHEBI:18420"/>
        <label>1</label>
        <note>catalytic</note>
    </ligand>
</feature>
<dbReference type="GO" id="GO:0006020">
    <property type="term" value="P:inositol metabolic process"/>
    <property type="evidence" value="ECO:0007669"/>
    <property type="project" value="TreeGrafter"/>
</dbReference>
<dbReference type="Pfam" id="PF00459">
    <property type="entry name" value="Inositol_P"/>
    <property type="match status" value="1"/>
</dbReference>
<organism evidence="6 7">
    <name type="scientific">Parahaliea mediterranea</name>
    <dbReference type="NCBI Taxonomy" id="651086"/>
    <lineage>
        <taxon>Bacteria</taxon>
        <taxon>Pseudomonadati</taxon>
        <taxon>Pseudomonadota</taxon>
        <taxon>Gammaproteobacteria</taxon>
        <taxon>Cellvibrionales</taxon>
        <taxon>Halieaceae</taxon>
        <taxon>Parahaliea</taxon>
    </lineage>
</organism>
<keyword evidence="3" id="KW-0378">Hydrolase</keyword>
<dbReference type="GO" id="GO:0008934">
    <property type="term" value="F:inositol monophosphate 1-phosphatase activity"/>
    <property type="evidence" value="ECO:0007669"/>
    <property type="project" value="InterPro"/>
</dbReference>
<feature type="binding site" evidence="5">
    <location>
        <position position="92"/>
    </location>
    <ligand>
        <name>Mg(2+)</name>
        <dbReference type="ChEBI" id="CHEBI:18420"/>
        <label>1</label>
        <note>catalytic</note>
    </ligand>
</feature>
<protein>
    <submittedName>
        <fullName evidence="6">Inositol monophosphatase</fullName>
    </submittedName>
</protein>
<accession>A0A939ILD7</accession>
<evidence type="ECO:0000256" key="5">
    <source>
        <dbReference type="PIRSR" id="PIRSR600760-2"/>
    </source>
</evidence>
<dbReference type="RefSeq" id="WP_206559846.1">
    <property type="nucleotide sequence ID" value="NZ_JAFKCZ010000005.1"/>
</dbReference>
<evidence type="ECO:0000256" key="2">
    <source>
        <dbReference type="ARBA" id="ARBA00022723"/>
    </source>
</evidence>
<dbReference type="EMBL" id="JAFKCZ010000005">
    <property type="protein sequence ID" value="MBN7796395.1"/>
    <property type="molecule type" value="Genomic_DNA"/>
</dbReference>
<dbReference type="InterPro" id="IPR020583">
    <property type="entry name" value="Inositol_monoP_metal-BS"/>
</dbReference>
<evidence type="ECO:0000256" key="3">
    <source>
        <dbReference type="ARBA" id="ARBA00022801"/>
    </source>
</evidence>
<feature type="binding site" evidence="5">
    <location>
        <position position="90"/>
    </location>
    <ligand>
        <name>Mg(2+)</name>
        <dbReference type="ChEBI" id="CHEBI:18420"/>
        <label>2</label>
    </ligand>
</feature>
<dbReference type="PANTHER" id="PTHR20854:SF4">
    <property type="entry name" value="INOSITOL-1-MONOPHOSPHATASE-RELATED"/>
    <property type="match status" value="1"/>
</dbReference>
<dbReference type="PANTHER" id="PTHR20854">
    <property type="entry name" value="INOSITOL MONOPHOSPHATASE"/>
    <property type="match status" value="1"/>
</dbReference>
<feature type="binding site" evidence="5">
    <location>
        <position position="72"/>
    </location>
    <ligand>
        <name>Mg(2+)</name>
        <dbReference type="ChEBI" id="CHEBI:18420"/>
        <label>1</label>
        <note>catalytic</note>
    </ligand>
</feature>
<gene>
    <name evidence="6" type="ORF">JYP50_07325</name>
</gene>
<dbReference type="InterPro" id="IPR022337">
    <property type="entry name" value="Inositol_monophosphatase_SuhB"/>
</dbReference>
<sequence length="274" mass="28919">MTPAELDERLAQACEIARIGGSFAAGCFADLGSLTVHSKGVQDMATEADLNTEQLLRDELARRFPGDAFLGEESCEAFAAEPGQGVWVVDPIDGTQPFVSNITSWCVALAYVRGGRTLIGVVYDPNRDEMFAARHGGGCTLNARPVRASAARSLADGLVGLGYSNRVPPAATLEPMTRLLRADGMFHRSGSGALSLAYVAAGRLVGYYEPHMNAWDCLGAALLVREAGGRSNAELESEEVLLRGCPVLAAAEGIYPALCNVVHAHSAVDESPVN</sequence>
<comment type="cofactor">
    <cofactor evidence="5">
        <name>Mg(2+)</name>
        <dbReference type="ChEBI" id="CHEBI:18420"/>
    </cofactor>
</comment>
<reference evidence="6" key="1">
    <citation type="submission" date="2021-02" db="EMBL/GenBank/DDBJ databases">
        <title>PHA producing bacteria isolated from coastal sediment in Guangdong, Shenzhen.</title>
        <authorList>
            <person name="Zheng W."/>
            <person name="Yu S."/>
            <person name="Huang Y."/>
        </authorList>
    </citation>
    <scope>NUCLEOTIDE SEQUENCE</scope>
    <source>
        <strain evidence="6">TN14-10</strain>
    </source>
</reference>
<dbReference type="Proteomes" id="UP000664303">
    <property type="component" value="Unassembled WGS sequence"/>
</dbReference>
<keyword evidence="7" id="KW-1185">Reference proteome</keyword>
<dbReference type="PRINTS" id="PR01959">
    <property type="entry name" value="SBIMPHPHTASE"/>
</dbReference>
<evidence type="ECO:0000313" key="7">
    <source>
        <dbReference type="Proteomes" id="UP000664303"/>
    </source>
</evidence>
<dbReference type="SUPFAM" id="SSF56655">
    <property type="entry name" value="Carbohydrate phosphatase"/>
    <property type="match status" value="1"/>
</dbReference>
<name>A0A939ILD7_9GAMM</name>